<evidence type="ECO:0000256" key="6">
    <source>
        <dbReference type="ARBA" id="ARBA00022989"/>
    </source>
</evidence>
<evidence type="ECO:0000256" key="5">
    <source>
        <dbReference type="ARBA" id="ARBA00022692"/>
    </source>
</evidence>
<keyword evidence="7 8" id="KW-0472">Membrane</keyword>
<keyword evidence="6 8" id="KW-1133">Transmembrane helix</keyword>
<dbReference type="InterPro" id="IPR005279">
    <property type="entry name" value="Dipep/tripep_permease"/>
</dbReference>
<feature type="transmembrane region" description="Helical" evidence="8">
    <location>
        <begin position="54"/>
        <end position="74"/>
    </location>
</feature>
<dbReference type="Pfam" id="PF00854">
    <property type="entry name" value="PTR2"/>
    <property type="match status" value="2"/>
</dbReference>
<dbReference type="Proteomes" id="UP000003178">
    <property type="component" value="Unassembled WGS sequence"/>
</dbReference>
<dbReference type="GO" id="GO:0015833">
    <property type="term" value="P:peptide transport"/>
    <property type="evidence" value="ECO:0007669"/>
    <property type="project" value="InterPro"/>
</dbReference>
<evidence type="ECO:0000313" key="11">
    <source>
        <dbReference type="Proteomes" id="UP000003178"/>
    </source>
</evidence>
<dbReference type="InterPro" id="IPR000109">
    <property type="entry name" value="POT_fam"/>
</dbReference>
<feature type="transmembrane region" description="Helical" evidence="8">
    <location>
        <begin position="186"/>
        <end position="207"/>
    </location>
</feature>
<comment type="subcellular location">
    <subcellularLocation>
        <location evidence="1">Cell membrane</location>
        <topology evidence="1">Multi-pass membrane protein</topology>
    </subcellularLocation>
</comment>
<evidence type="ECO:0000256" key="8">
    <source>
        <dbReference type="SAM" id="Phobius"/>
    </source>
</evidence>
<feature type="transmembrane region" description="Helical" evidence="8">
    <location>
        <begin position="424"/>
        <end position="446"/>
    </location>
</feature>
<proteinExistence type="inferred from homology"/>
<keyword evidence="4" id="KW-1003">Cell membrane</keyword>
<evidence type="ECO:0000256" key="1">
    <source>
        <dbReference type="ARBA" id="ARBA00004651"/>
    </source>
</evidence>
<evidence type="ECO:0000256" key="3">
    <source>
        <dbReference type="ARBA" id="ARBA00022448"/>
    </source>
</evidence>
<organism evidence="10 11">
    <name type="scientific">Peptacetobacter hiranonis (strain DSM 13275 / JCM 10541 / KCTC 15199 / TO-931)</name>
    <name type="common">Clostridium hiranonis</name>
    <dbReference type="NCBI Taxonomy" id="500633"/>
    <lineage>
        <taxon>Bacteria</taxon>
        <taxon>Bacillati</taxon>
        <taxon>Bacillota</taxon>
        <taxon>Clostridia</taxon>
        <taxon>Peptostreptococcales</taxon>
        <taxon>Peptostreptococcaceae</taxon>
        <taxon>Peptacetobacter</taxon>
    </lineage>
</organism>
<dbReference type="Gene3D" id="1.20.1250.20">
    <property type="entry name" value="MFS general substrate transporter like domains"/>
    <property type="match status" value="2"/>
</dbReference>
<dbReference type="GO" id="GO:1904680">
    <property type="term" value="F:peptide transmembrane transporter activity"/>
    <property type="evidence" value="ECO:0007669"/>
    <property type="project" value="InterPro"/>
</dbReference>
<dbReference type="InterPro" id="IPR050171">
    <property type="entry name" value="MFS_Transporters"/>
</dbReference>
<dbReference type="CDD" id="cd17346">
    <property type="entry name" value="MFS_DtpA_like"/>
    <property type="match status" value="1"/>
</dbReference>
<keyword evidence="3" id="KW-0813">Transport</keyword>
<evidence type="ECO:0000256" key="4">
    <source>
        <dbReference type="ARBA" id="ARBA00022475"/>
    </source>
</evidence>
<evidence type="ECO:0000313" key="10">
    <source>
        <dbReference type="EMBL" id="EEA84722.1"/>
    </source>
</evidence>
<feature type="transmembrane region" description="Helical" evidence="8">
    <location>
        <begin position="104"/>
        <end position="122"/>
    </location>
</feature>
<reference evidence="10 11" key="2">
    <citation type="submission" date="2008-10" db="EMBL/GenBank/DDBJ databases">
        <title>Draft genome sequence of Clostridium hiranonis (DSM 13275).</title>
        <authorList>
            <person name="Sudarsanam P."/>
            <person name="Ley R."/>
            <person name="Guruge J."/>
            <person name="Turnbaugh P.J."/>
            <person name="Mahowald M."/>
            <person name="Liep D."/>
            <person name="Gordon J."/>
        </authorList>
    </citation>
    <scope>NUCLEOTIDE SEQUENCE [LARGE SCALE GENOMIC DNA]</scope>
    <source>
        <strain evidence="10 11">DSM 13275</strain>
    </source>
</reference>
<dbReference type="eggNOG" id="COG3104">
    <property type="taxonomic scope" value="Bacteria"/>
</dbReference>
<protein>
    <submittedName>
        <fullName evidence="10">Amino acid/peptide transporter</fullName>
    </submittedName>
</protein>
<evidence type="ECO:0000259" key="9">
    <source>
        <dbReference type="PROSITE" id="PS50850"/>
    </source>
</evidence>
<keyword evidence="11" id="KW-1185">Reference proteome</keyword>
<feature type="transmembrane region" description="Helical" evidence="8">
    <location>
        <begin position="245"/>
        <end position="265"/>
    </location>
</feature>
<dbReference type="PROSITE" id="PS50850">
    <property type="entry name" value="MFS"/>
    <property type="match status" value="1"/>
</dbReference>
<dbReference type="AlphaFoldDB" id="B6G0M6"/>
<feature type="transmembrane region" description="Helical" evidence="8">
    <location>
        <begin position="143"/>
        <end position="166"/>
    </location>
</feature>
<dbReference type="EMBL" id="ABWP01000066">
    <property type="protein sequence ID" value="EEA84722.1"/>
    <property type="molecule type" value="Genomic_DNA"/>
</dbReference>
<feature type="transmembrane region" description="Helical" evidence="8">
    <location>
        <begin position="394"/>
        <end position="412"/>
    </location>
</feature>
<dbReference type="InterPro" id="IPR020846">
    <property type="entry name" value="MFS_dom"/>
</dbReference>
<feature type="transmembrane region" description="Helical" evidence="8">
    <location>
        <begin position="81"/>
        <end position="98"/>
    </location>
</feature>
<gene>
    <name evidence="10" type="ORF">CLOHIR_01682</name>
</gene>
<keyword evidence="5 8" id="KW-0812">Transmembrane</keyword>
<dbReference type="PANTHER" id="PTHR23517">
    <property type="entry name" value="RESISTANCE PROTEIN MDTM, PUTATIVE-RELATED-RELATED"/>
    <property type="match status" value="1"/>
</dbReference>
<feature type="transmembrane region" description="Helical" evidence="8">
    <location>
        <begin position="289"/>
        <end position="312"/>
    </location>
</feature>
<feature type="transmembrane region" description="Helical" evidence="8">
    <location>
        <begin position="32"/>
        <end position="48"/>
    </location>
</feature>
<dbReference type="RefSeq" id="WP_006441187.1">
    <property type="nucleotide sequence ID" value="NZ_DS995685.1"/>
</dbReference>
<evidence type="ECO:0000256" key="7">
    <source>
        <dbReference type="ARBA" id="ARBA00023136"/>
    </source>
</evidence>
<dbReference type="STRING" id="500633.CLOHIR_01682"/>
<dbReference type="PANTHER" id="PTHR23517:SF15">
    <property type="entry name" value="PROTON-DEPENDENT OLIGOPEPTIDE FAMILY TRANSPORT PROTEIN"/>
    <property type="match status" value="1"/>
</dbReference>
<dbReference type="OrthoDB" id="9772725at2"/>
<feature type="transmembrane region" description="Helical" evidence="8">
    <location>
        <begin position="324"/>
        <end position="343"/>
    </location>
</feature>
<dbReference type="InterPro" id="IPR036259">
    <property type="entry name" value="MFS_trans_sf"/>
</dbReference>
<accession>B6G0M6</accession>
<dbReference type="GO" id="GO:0005886">
    <property type="term" value="C:plasma membrane"/>
    <property type="evidence" value="ECO:0007669"/>
    <property type="project" value="UniProtKB-SubCell"/>
</dbReference>
<reference evidence="10 11" key="1">
    <citation type="submission" date="2008-09" db="EMBL/GenBank/DDBJ databases">
        <authorList>
            <person name="Fulton L."/>
            <person name="Clifton S."/>
            <person name="Fulton B."/>
            <person name="Xu J."/>
            <person name="Minx P."/>
            <person name="Pepin K.H."/>
            <person name="Johnson M."/>
            <person name="Thiruvilangam P."/>
            <person name="Bhonagiri V."/>
            <person name="Nash W.E."/>
            <person name="Mardis E.R."/>
            <person name="Wilson R.K."/>
        </authorList>
    </citation>
    <scope>NUCLEOTIDE SEQUENCE [LARGE SCALE GENOMIC DNA]</scope>
    <source>
        <strain evidence="10 11">DSM 13275</strain>
    </source>
</reference>
<feature type="domain" description="Major facilitator superfamily (MFS) profile" evidence="9">
    <location>
        <begin position="1"/>
        <end position="451"/>
    </location>
</feature>
<comment type="similarity">
    <text evidence="2">Belongs to the major facilitator superfamily. Proton-dependent oligopeptide transporter (POT/PTR) (TC 2.A.17) family.</text>
</comment>
<sequence length="459" mass="49275">MGNDSVKHPKGLYACGLVFTCERFAYYGSKSLLLLFLATAVAEGGLGLDAADAAVIGANLMAFTYLAPVIGGVISDRWLGARYCVVIGALIMAGGWFIGYFATSVMHVHALIAVVSIGTGLFKNQLNAMVGELYTDNAQKDSAFSILYSFVNVGSFFGSLILGYLCANTFATTVDGNLVQGFQKCFGLSGVMMLVATVVSVLGWRVLGDAGKLPQKMLSHGDEEKKVLSAEEANRALTSEEKKRVIAIVIISAFTIIFWTAYYQASTSVLLYMNTYVNMNIGSFPVPPVWIETTLNGLLCILLGPVMAAIWTKLSKRPQGDLTMIQKVSLGFIFLGVAFVFMIGAEFTRGVGAPETAKASVVWLIGFTVFQTIGEMCFSPLGNSMVSKHAPAKYLTVLMGVWTIATFFASKASGYVQGIMESMGMMQVFIAIPVILIVSAVLLLVFDKKLEAMLTAGQK</sequence>
<dbReference type="SUPFAM" id="SSF103473">
    <property type="entry name" value="MFS general substrate transporter"/>
    <property type="match status" value="1"/>
</dbReference>
<dbReference type="HOGENOM" id="CLU_004790_0_2_9"/>
<comment type="caution">
    <text evidence="10">The sequence shown here is derived from an EMBL/GenBank/DDBJ whole genome shotgun (WGS) entry which is preliminary data.</text>
</comment>
<name>B6G0M6_PEPHT</name>
<evidence type="ECO:0000256" key="2">
    <source>
        <dbReference type="ARBA" id="ARBA00005982"/>
    </source>
</evidence>
<feature type="transmembrane region" description="Helical" evidence="8">
    <location>
        <begin position="363"/>
        <end position="382"/>
    </location>
</feature>